<organism evidence="2 3">
    <name type="scientific">Candida orthopsilosis (strain 90-125)</name>
    <name type="common">Yeast</name>
    <dbReference type="NCBI Taxonomy" id="1136231"/>
    <lineage>
        <taxon>Eukaryota</taxon>
        <taxon>Fungi</taxon>
        <taxon>Dikarya</taxon>
        <taxon>Ascomycota</taxon>
        <taxon>Saccharomycotina</taxon>
        <taxon>Pichiomycetes</taxon>
        <taxon>Debaryomycetaceae</taxon>
        <taxon>Candida/Lodderomyces clade</taxon>
        <taxon>Candida</taxon>
    </lineage>
</organism>
<gene>
    <name evidence="2" type="ORF">CORT_0D06240</name>
</gene>
<feature type="compositionally biased region" description="Acidic residues" evidence="1">
    <location>
        <begin position="69"/>
        <end position="78"/>
    </location>
</feature>
<dbReference type="GeneID" id="14540192"/>
<feature type="compositionally biased region" description="Polar residues" evidence="1">
    <location>
        <begin position="46"/>
        <end position="66"/>
    </location>
</feature>
<evidence type="ECO:0000256" key="1">
    <source>
        <dbReference type="SAM" id="MobiDB-lite"/>
    </source>
</evidence>
<dbReference type="KEGG" id="cot:CORT_0D06240"/>
<dbReference type="OrthoDB" id="4026072at2759"/>
<dbReference type="RefSeq" id="XP_003869595.1">
    <property type="nucleotide sequence ID" value="XM_003869546.1"/>
</dbReference>
<evidence type="ECO:0000313" key="2">
    <source>
        <dbReference type="EMBL" id="CCG23461.1"/>
    </source>
</evidence>
<dbReference type="Proteomes" id="UP000005018">
    <property type="component" value="Chromosome 4"/>
</dbReference>
<protein>
    <submittedName>
        <fullName evidence="2">Uncharacterized protein</fullName>
    </submittedName>
</protein>
<feature type="compositionally biased region" description="Polar residues" evidence="1">
    <location>
        <begin position="10"/>
        <end position="22"/>
    </location>
</feature>
<name>H8X5K4_CANO9</name>
<keyword evidence="3" id="KW-1185">Reference proteome</keyword>
<dbReference type="AlphaFoldDB" id="H8X5K4"/>
<feature type="region of interest" description="Disordered" evidence="1">
    <location>
        <begin position="1"/>
        <end position="78"/>
    </location>
</feature>
<reference evidence="2 3" key="1">
    <citation type="journal article" date="2012" name="PLoS ONE">
        <title>Sequence and analysis of the genome of the pathogenic yeast Candida orthopsilosis.</title>
        <authorList>
            <person name="Riccombeni A."/>
            <person name="Vidanes G."/>
            <person name="Proux-Wera E."/>
            <person name="Wolfe K.H."/>
            <person name="Butler G."/>
        </authorList>
    </citation>
    <scope>NUCLEOTIDE SEQUENCE [LARGE SCALE GENOMIC DNA]</scope>
    <source>
        <strain evidence="2 3">Co 90-125</strain>
    </source>
</reference>
<proteinExistence type="predicted"/>
<sequence length="229" mass="25494">MRILTVPHIPNSQSSGSTSPADNVSAGIALESILNGMKREPPEYEANTSSNTKSSSDIKNETNMVTNPMDEEESSDEEEFYSLDPNQIEFDTSVFCGPIEKGRDIDPFSLELSFNILAQEHLEFEFEAGLDQERSKQKACLSNVESCLADCELEADSIPVVNFDVQDLEIETTKSRIRYLLVEREACCLLIEALIRQISNLKSIVACLDDCILSPILDELSSEEDEQSI</sequence>
<evidence type="ECO:0000313" key="3">
    <source>
        <dbReference type="Proteomes" id="UP000005018"/>
    </source>
</evidence>
<accession>H8X5K4</accession>
<dbReference type="HOGENOM" id="CLU_1209679_0_0_1"/>
<dbReference type="EMBL" id="HE681722">
    <property type="protein sequence ID" value="CCG23461.1"/>
    <property type="molecule type" value="Genomic_DNA"/>
</dbReference>